<feature type="transmembrane region" description="Helical" evidence="7">
    <location>
        <begin position="217"/>
        <end position="240"/>
    </location>
</feature>
<dbReference type="CDD" id="cd17329">
    <property type="entry name" value="MFS_MdtH_MDR_like"/>
    <property type="match status" value="1"/>
</dbReference>
<keyword evidence="4 7" id="KW-0812">Transmembrane</keyword>
<proteinExistence type="predicted"/>
<feature type="transmembrane region" description="Helical" evidence="7">
    <location>
        <begin position="21"/>
        <end position="44"/>
    </location>
</feature>
<dbReference type="InterPro" id="IPR050171">
    <property type="entry name" value="MFS_Transporters"/>
</dbReference>
<feature type="transmembrane region" description="Helical" evidence="7">
    <location>
        <begin position="306"/>
        <end position="331"/>
    </location>
</feature>
<dbReference type="PANTHER" id="PTHR23517">
    <property type="entry name" value="RESISTANCE PROTEIN MDTM, PUTATIVE-RELATED-RELATED"/>
    <property type="match status" value="1"/>
</dbReference>
<dbReference type="GO" id="GO:0005886">
    <property type="term" value="C:plasma membrane"/>
    <property type="evidence" value="ECO:0007669"/>
    <property type="project" value="UniProtKB-SubCell"/>
</dbReference>
<name>A0A6F8YY28_9ACTN</name>
<dbReference type="SUPFAM" id="SSF103473">
    <property type="entry name" value="MFS general substrate transporter"/>
    <property type="match status" value="1"/>
</dbReference>
<dbReference type="PROSITE" id="PS50850">
    <property type="entry name" value="MFS"/>
    <property type="match status" value="1"/>
</dbReference>
<dbReference type="KEGG" id="psuu:Psuf_081610"/>
<keyword evidence="6 7" id="KW-0472">Membrane</keyword>
<dbReference type="EMBL" id="AP022871">
    <property type="protein sequence ID" value="BCB90848.1"/>
    <property type="molecule type" value="Genomic_DNA"/>
</dbReference>
<dbReference type="Gene3D" id="1.20.1250.20">
    <property type="entry name" value="MFS general substrate transporter like domains"/>
    <property type="match status" value="1"/>
</dbReference>
<evidence type="ECO:0000313" key="10">
    <source>
        <dbReference type="Proteomes" id="UP000503011"/>
    </source>
</evidence>
<evidence type="ECO:0000256" key="3">
    <source>
        <dbReference type="ARBA" id="ARBA00022475"/>
    </source>
</evidence>
<keyword evidence="10" id="KW-1185">Reference proteome</keyword>
<feature type="transmembrane region" description="Helical" evidence="7">
    <location>
        <begin position="106"/>
        <end position="123"/>
    </location>
</feature>
<feature type="transmembrane region" description="Helical" evidence="7">
    <location>
        <begin position="252"/>
        <end position="270"/>
    </location>
</feature>
<reference evidence="9 10" key="2">
    <citation type="submission" date="2020-03" db="EMBL/GenBank/DDBJ databases">
        <authorList>
            <person name="Ichikawa N."/>
            <person name="Kimura A."/>
            <person name="Kitahashi Y."/>
            <person name="Uohara A."/>
        </authorList>
    </citation>
    <scope>NUCLEOTIDE SEQUENCE [LARGE SCALE GENOMIC DNA]</scope>
    <source>
        <strain evidence="9 10">NBRC 105367</strain>
    </source>
</reference>
<evidence type="ECO:0000313" key="9">
    <source>
        <dbReference type="EMBL" id="BCB90848.1"/>
    </source>
</evidence>
<feature type="transmembrane region" description="Helical" evidence="7">
    <location>
        <begin position="369"/>
        <end position="388"/>
    </location>
</feature>
<dbReference type="Pfam" id="PF07690">
    <property type="entry name" value="MFS_1"/>
    <property type="match status" value="1"/>
</dbReference>
<dbReference type="InterPro" id="IPR020846">
    <property type="entry name" value="MFS_dom"/>
</dbReference>
<dbReference type="PANTHER" id="PTHR23517:SF2">
    <property type="entry name" value="MULTIDRUG RESISTANCE PROTEIN MDTH"/>
    <property type="match status" value="1"/>
</dbReference>
<organism evidence="9 10">
    <name type="scientific">Phytohabitans suffuscus</name>
    <dbReference type="NCBI Taxonomy" id="624315"/>
    <lineage>
        <taxon>Bacteria</taxon>
        <taxon>Bacillati</taxon>
        <taxon>Actinomycetota</taxon>
        <taxon>Actinomycetes</taxon>
        <taxon>Micromonosporales</taxon>
        <taxon>Micromonosporaceae</taxon>
    </lineage>
</organism>
<evidence type="ECO:0000256" key="6">
    <source>
        <dbReference type="ARBA" id="ARBA00023136"/>
    </source>
</evidence>
<evidence type="ECO:0000256" key="5">
    <source>
        <dbReference type="ARBA" id="ARBA00022989"/>
    </source>
</evidence>
<feature type="transmembrane region" description="Helical" evidence="7">
    <location>
        <begin position="343"/>
        <end position="363"/>
    </location>
</feature>
<dbReference type="Proteomes" id="UP000503011">
    <property type="component" value="Chromosome"/>
</dbReference>
<evidence type="ECO:0000256" key="1">
    <source>
        <dbReference type="ARBA" id="ARBA00004651"/>
    </source>
</evidence>
<dbReference type="InterPro" id="IPR001958">
    <property type="entry name" value="Tet-R_TetA/multi-R_MdtG-like"/>
</dbReference>
<dbReference type="InterPro" id="IPR036259">
    <property type="entry name" value="MFS_trans_sf"/>
</dbReference>
<feature type="transmembrane region" description="Helical" evidence="7">
    <location>
        <begin position="282"/>
        <end position="300"/>
    </location>
</feature>
<keyword evidence="2" id="KW-0813">Transport</keyword>
<dbReference type="AlphaFoldDB" id="A0A6F8YY28"/>
<evidence type="ECO:0000256" key="2">
    <source>
        <dbReference type="ARBA" id="ARBA00022448"/>
    </source>
</evidence>
<sequence length="398" mass="41456">MRVTTTAPPALERVRLPRPFWALWAGTLVNRLGTMVMPFTGVYLTQARGFPVAVAGLAMTLFGVGSLISQLVAGLLTDRVGRRATLSGSMVATAAVMLLLGYSTGLATILAGMFVLGLLIDAYRPASSALVADLVAPELRPKAFGLLFWAINLGYAVAMVGGGWLAHLGFSWLFLADAVTCVVFAALVWRAVPETRPVHDAAATGGFGTVLRDRTMVAFTLITFGQALVYLQTVTMLPVAMTDVAGLGTREFGLAMALNGILIVAFQPLVSGWLGRYDMSRVMALGLAVMAVGFAATAYATTAAHLALTVAVWTTGEIITAGIGGTIVAALAPAHLRGRYSGVFGFAWAVASVVAPLAGSWLLTSGMEALWFTVGAVGLLTAAGMLALRPAVRHRTAG</sequence>
<dbReference type="PRINTS" id="PR01035">
    <property type="entry name" value="TCRTETA"/>
</dbReference>
<dbReference type="GO" id="GO:0022857">
    <property type="term" value="F:transmembrane transporter activity"/>
    <property type="evidence" value="ECO:0007669"/>
    <property type="project" value="InterPro"/>
</dbReference>
<protein>
    <submittedName>
        <fullName evidence="9">MFS transporter</fullName>
    </submittedName>
</protein>
<evidence type="ECO:0000259" key="8">
    <source>
        <dbReference type="PROSITE" id="PS50850"/>
    </source>
</evidence>
<feature type="domain" description="Major facilitator superfamily (MFS) profile" evidence="8">
    <location>
        <begin position="19"/>
        <end position="393"/>
    </location>
</feature>
<dbReference type="InterPro" id="IPR011701">
    <property type="entry name" value="MFS"/>
</dbReference>
<accession>A0A6F8YY28</accession>
<feature type="transmembrane region" description="Helical" evidence="7">
    <location>
        <begin position="50"/>
        <end position="72"/>
    </location>
</feature>
<keyword evidence="3" id="KW-1003">Cell membrane</keyword>
<feature type="transmembrane region" description="Helical" evidence="7">
    <location>
        <begin position="170"/>
        <end position="189"/>
    </location>
</feature>
<keyword evidence="5 7" id="KW-1133">Transmembrane helix</keyword>
<evidence type="ECO:0000256" key="4">
    <source>
        <dbReference type="ARBA" id="ARBA00022692"/>
    </source>
</evidence>
<feature type="transmembrane region" description="Helical" evidence="7">
    <location>
        <begin position="144"/>
        <end position="164"/>
    </location>
</feature>
<reference evidence="9 10" key="1">
    <citation type="submission" date="2020-03" db="EMBL/GenBank/DDBJ databases">
        <title>Whole genome shotgun sequence of Phytohabitans suffuscus NBRC 105367.</title>
        <authorList>
            <person name="Komaki H."/>
            <person name="Tamura T."/>
        </authorList>
    </citation>
    <scope>NUCLEOTIDE SEQUENCE [LARGE SCALE GENOMIC DNA]</scope>
    <source>
        <strain evidence="9 10">NBRC 105367</strain>
    </source>
</reference>
<gene>
    <name evidence="9" type="ORF">Psuf_081610</name>
</gene>
<evidence type="ECO:0000256" key="7">
    <source>
        <dbReference type="SAM" id="Phobius"/>
    </source>
</evidence>
<comment type="subcellular location">
    <subcellularLocation>
        <location evidence="1">Cell membrane</location>
        <topology evidence="1">Multi-pass membrane protein</topology>
    </subcellularLocation>
</comment>